<organism evidence="3 4">
    <name type="scientific">Pseudovirgaria hyperparasitica</name>
    <dbReference type="NCBI Taxonomy" id="470096"/>
    <lineage>
        <taxon>Eukaryota</taxon>
        <taxon>Fungi</taxon>
        <taxon>Dikarya</taxon>
        <taxon>Ascomycota</taxon>
        <taxon>Pezizomycotina</taxon>
        <taxon>Dothideomycetes</taxon>
        <taxon>Dothideomycetes incertae sedis</taxon>
        <taxon>Acrospermales</taxon>
        <taxon>Acrospermaceae</taxon>
        <taxon>Pseudovirgaria</taxon>
    </lineage>
</organism>
<dbReference type="GO" id="GO:0004674">
    <property type="term" value="F:protein serine/threonine kinase activity"/>
    <property type="evidence" value="ECO:0007669"/>
    <property type="project" value="TreeGrafter"/>
</dbReference>
<feature type="domain" description="Protein kinase" evidence="2">
    <location>
        <begin position="133"/>
        <end position="540"/>
    </location>
</feature>
<protein>
    <recommendedName>
        <fullName evidence="2">Protein kinase domain-containing protein</fullName>
    </recommendedName>
</protein>
<feature type="compositionally biased region" description="Basic and acidic residues" evidence="1">
    <location>
        <begin position="459"/>
        <end position="468"/>
    </location>
</feature>
<dbReference type="AlphaFoldDB" id="A0A6A6WI75"/>
<evidence type="ECO:0000313" key="4">
    <source>
        <dbReference type="Proteomes" id="UP000799437"/>
    </source>
</evidence>
<feature type="region of interest" description="Disordered" evidence="1">
    <location>
        <begin position="366"/>
        <end position="400"/>
    </location>
</feature>
<keyword evidence="4" id="KW-1185">Reference proteome</keyword>
<name>A0A6A6WI75_9PEZI</name>
<dbReference type="PANTHER" id="PTHR44167:SF24">
    <property type="entry name" value="SERINE_THREONINE-PROTEIN KINASE CHK2"/>
    <property type="match status" value="1"/>
</dbReference>
<feature type="region of interest" description="Disordered" evidence="1">
    <location>
        <begin position="459"/>
        <end position="479"/>
    </location>
</feature>
<dbReference type="GeneID" id="54484035"/>
<dbReference type="PANTHER" id="PTHR44167">
    <property type="entry name" value="OVARIAN-SPECIFIC SERINE/THREONINE-PROTEIN KINASE LOK-RELATED"/>
    <property type="match status" value="1"/>
</dbReference>
<feature type="compositionally biased region" description="Polar residues" evidence="1">
    <location>
        <begin position="469"/>
        <end position="479"/>
    </location>
</feature>
<dbReference type="PROSITE" id="PS50011">
    <property type="entry name" value="PROTEIN_KINASE_DOM"/>
    <property type="match status" value="1"/>
</dbReference>
<dbReference type="SMART" id="SM00220">
    <property type="entry name" value="S_TKc"/>
    <property type="match status" value="1"/>
</dbReference>
<dbReference type="Proteomes" id="UP000799437">
    <property type="component" value="Unassembled WGS sequence"/>
</dbReference>
<dbReference type="GO" id="GO:0044773">
    <property type="term" value="P:mitotic DNA damage checkpoint signaling"/>
    <property type="evidence" value="ECO:0007669"/>
    <property type="project" value="TreeGrafter"/>
</dbReference>
<dbReference type="GO" id="GO:0005634">
    <property type="term" value="C:nucleus"/>
    <property type="evidence" value="ECO:0007669"/>
    <property type="project" value="TreeGrafter"/>
</dbReference>
<reference evidence="3" key="1">
    <citation type="journal article" date="2020" name="Stud. Mycol.">
        <title>101 Dothideomycetes genomes: a test case for predicting lifestyles and emergence of pathogens.</title>
        <authorList>
            <person name="Haridas S."/>
            <person name="Albert R."/>
            <person name="Binder M."/>
            <person name="Bloem J."/>
            <person name="Labutti K."/>
            <person name="Salamov A."/>
            <person name="Andreopoulos B."/>
            <person name="Baker S."/>
            <person name="Barry K."/>
            <person name="Bills G."/>
            <person name="Bluhm B."/>
            <person name="Cannon C."/>
            <person name="Castanera R."/>
            <person name="Culley D."/>
            <person name="Daum C."/>
            <person name="Ezra D."/>
            <person name="Gonzalez J."/>
            <person name="Henrissat B."/>
            <person name="Kuo A."/>
            <person name="Liang C."/>
            <person name="Lipzen A."/>
            <person name="Lutzoni F."/>
            <person name="Magnuson J."/>
            <person name="Mondo S."/>
            <person name="Nolan M."/>
            <person name="Ohm R."/>
            <person name="Pangilinan J."/>
            <person name="Park H.-J."/>
            <person name="Ramirez L."/>
            <person name="Alfaro M."/>
            <person name="Sun H."/>
            <person name="Tritt A."/>
            <person name="Yoshinaga Y."/>
            <person name="Zwiers L.-H."/>
            <person name="Turgeon B."/>
            <person name="Goodwin S."/>
            <person name="Spatafora J."/>
            <person name="Crous P."/>
            <person name="Grigoriev I."/>
        </authorList>
    </citation>
    <scope>NUCLEOTIDE SEQUENCE</scope>
    <source>
        <strain evidence="3">CBS 121739</strain>
    </source>
</reference>
<dbReference type="GO" id="GO:0005737">
    <property type="term" value="C:cytoplasm"/>
    <property type="evidence" value="ECO:0007669"/>
    <property type="project" value="TreeGrafter"/>
</dbReference>
<dbReference type="RefSeq" id="XP_033604964.1">
    <property type="nucleotide sequence ID" value="XM_033742981.1"/>
</dbReference>
<dbReference type="GO" id="GO:0005524">
    <property type="term" value="F:ATP binding"/>
    <property type="evidence" value="ECO:0007669"/>
    <property type="project" value="InterPro"/>
</dbReference>
<dbReference type="InterPro" id="IPR000719">
    <property type="entry name" value="Prot_kinase_dom"/>
</dbReference>
<dbReference type="OrthoDB" id="4062651at2759"/>
<dbReference type="SUPFAM" id="SSF56112">
    <property type="entry name" value="Protein kinase-like (PK-like)"/>
    <property type="match status" value="1"/>
</dbReference>
<dbReference type="Gene3D" id="1.10.510.10">
    <property type="entry name" value="Transferase(Phosphotransferase) domain 1"/>
    <property type="match status" value="2"/>
</dbReference>
<proteinExistence type="predicted"/>
<dbReference type="InterPro" id="IPR011009">
    <property type="entry name" value="Kinase-like_dom_sf"/>
</dbReference>
<evidence type="ECO:0000259" key="2">
    <source>
        <dbReference type="PROSITE" id="PS50011"/>
    </source>
</evidence>
<evidence type="ECO:0000256" key="1">
    <source>
        <dbReference type="SAM" id="MobiDB-lite"/>
    </source>
</evidence>
<gene>
    <name evidence="3" type="ORF">EJ05DRAFT_471518</name>
</gene>
<feature type="compositionally biased region" description="Low complexity" evidence="1">
    <location>
        <begin position="366"/>
        <end position="388"/>
    </location>
</feature>
<dbReference type="Pfam" id="PF00069">
    <property type="entry name" value="Pkinase"/>
    <property type="match status" value="1"/>
</dbReference>
<evidence type="ECO:0000313" key="3">
    <source>
        <dbReference type="EMBL" id="KAF2762513.1"/>
    </source>
</evidence>
<accession>A0A6A6WI75</accession>
<sequence>MGSRNINAVVTPNTIALNAFIYGYGGHSLVTPHSALQQVWWTQETIEDTVTKDFVTSRLKLAQREKLDQPLAFGDGLTSDTYLEWILEKCRRMFLILSEIGVPDQIFGIIDSSWDDDDLPLPMDTVQRLAITYQMHEQLDRKFYDTQFKFLLRELEDGSHIDYGASETVPLEYVYKLPPAVPLQGWNRVHLPKKPNVLFMRRKAQLGTGTGKLTEEEFVADIGHARFIEHEHIAPVYASYTWKGNGYALSTFVGEHTLKTFIDHRTAPQYMRLAKHDRWALLLEWLHCLASAVASLHMNGSTHSAIRPSNIIIDSRNRIAFSDIGSLATFQKDKKSDITETYNYSAPESHTSTLSLLLKSSLKPSSDTARAGSVSSKGSSGQSTSTGSYETKNRRFSISKPSSPYTGFDFGFTPNVAKKRSNSQSASNSEAADIFALGCIWLDIITFLLKKKSSDFTRHRSTKVKDGSKSNSSRIDSSFHNNPEKLESWMVILEDLAFAQDDKLFRAVPHILRLIRQMLALEPSDRPTARVARDRIYDVLVGYAGMQLLHCAAHQNEMPKATVTAFQNVKRGLYGLSRTPKAQVSENAPITPNETLVADFASVRSITSPAKTVRIRRNPVFGVPRGLAL</sequence>
<dbReference type="EMBL" id="ML996565">
    <property type="protein sequence ID" value="KAF2762513.1"/>
    <property type="molecule type" value="Genomic_DNA"/>
</dbReference>